<organism evidence="2 3">
    <name type="scientific">Gelidibacter sediminis</name>
    <dbReference type="NCBI Taxonomy" id="1608710"/>
    <lineage>
        <taxon>Bacteria</taxon>
        <taxon>Pseudomonadati</taxon>
        <taxon>Bacteroidota</taxon>
        <taxon>Flavobacteriia</taxon>
        <taxon>Flavobacteriales</taxon>
        <taxon>Flavobacteriaceae</taxon>
        <taxon>Gelidibacter</taxon>
    </lineage>
</organism>
<name>A0A4R7PJ86_9FLAO</name>
<proteinExistence type="predicted"/>
<feature type="region of interest" description="Disordered" evidence="1">
    <location>
        <begin position="33"/>
        <end position="68"/>
    </location>
</feature>
<evidence type="ECO:0000313" key="2">
    <source>
        <dbReference type="EMBL" id="TDU34463.1"/>
    </source>
</evidence>
<accession>A0A4R7PJ86</accession>
<evidence type="ECO:0000313" key="3">
    <source>
        <dbReference type="Proteomes" id="UP000294689"/>
    </source>
</evidence>
<gene>
    <name evidence="2" type="ORF">BXY82_2786</name>
</gene>
<protein>
    <submittedName>
        <fullName evidence="2">Uncharacterized protein</fullName>
    </submittedName>
</protein>
<dbReference type="EMBL" id="SOBW01000009">
    <property type="protein sequence ID" value="TDU34463.1"/>
    <property type="molecule type" value="Genomic_DNA"/>
</dbReference>
<dbReference type="AlphaFoldDB" id="A0A4R7PJ86"/>
<feature type="compositionally biased region" description="Basic and acidic residues" evidence="1">
    <location>
        <begin position="37"/>
        <end position="55"/>
    </location>
</feature>
<reference evidence="2 3" key="1">
    <citation type="submission" date="2019-03" db="EMBL/GenBank/DDBJ databases">
        <title>Genomic Encyclopedia of Archaeal and Bacterial Type Strains, Phase II (KMG-II): from individual species to whole genera.</title>
        <authorList>
            <person name="Goeker M."/>
        </authorList>
    </citation>
    <scope>NUCLEOTIDE SEQUENCE [LARGE SCALE GENOMIC DNA]</scope>
    <source>
        <strain evidence="2 3">DSM 28135</strain>
    </source>
</reference>
<dbReference type="Proteomes" id="UP000294689">
    <property type="component" value="Unassembled WGS sequence"/>
</dbReference>
<feature type="compositionally biased region" description="Low complexity" evidence="1">
    <location>
        <begin position="56"/>
        <end position="68"/>
    </location>
</feature>
<comment type="caution">
    <text evidence="2">The sequence shown here is derived from an EMBL/GenBank/DDBJ whole genome shotgun (WGS) entry which is preliminary data.</text>
</comment>
<evidence type="ECO:0000256" key="1">
    <source>
        <dbReference type="SAM" id="MobiDB-lite"/>
    </source>
</evidence>
<keyword evidence="3" id="KW-1185">Reference proteome</keyword>
<sequence length="68" mass="7777">MYFLSANYFLSDPILIPLLGNFNWNFKTYLNMSTQDKNQKKDAPKKSDPRSDSKKASTTSKASTPKKK</sequence>